<dbReference type="InterPro" id="IPR007110">
    <property type="entry name" value="Ig-like_dom"/>
</dbReference>
<organism evidence="4 5">
    <name type="scientific">Esox lucius</name>
    <name type="common">Northern pike</name>
    <dbReference type="NCBI Taxonomy" id="8010"/>
    <lineage>
        <taxon>Eukaryota</taxon>
        <taxon>Metazoa</taxon>
        <taxon>Chordata</taxon>
        <taxon>Craniata</taxon>
        <taxon>Vertebrata</taxon>
        <taxon>Euteleostomi</taxon>
        <taxon>Actinopterygii</taxon>
        <taxon>Neopterygii</taxon>
        <taxon>Teleostei</taxon>
        <taxon>Protacanthopterygii</taxon>
        <taxon>Esociformes</taxon>
        <taxon>Esocidae</taxon>
        <taxon>Esox</taxon>
    </lineage>
</organism>
<feature type="domain" description="Ig-like" evidence="3">
    <location>
        <begin position="415"/>
        <end position="508"/>
    </location>
</feature>
<dbReference type="InterPro" id="IPR036179">
    <property type="entry name" value="Ig-like_dom_sf"/>
</dbReference>
<dbReference type="SMART" id="SM00407">
    <property type="entry name" value="IGc1"/>
    <property type="match status" value="3"/>
</dbReference>
<sequence length="710" mass="78294">MVVLNTESELMCNAEGFSPPLIHFSWTRAGESVRLSQAVTAVNRTPQGTYRADNRVKFVPLLADQNVTYGCVVTHAALNEPLSLEFKLSFVFLPTVTLSAVPSPSRSAPLTLSCDIEGFYPEDISVSWLQNGTELPSPLPSEADPDGTFRTRRYYTLNPKQRELAGEVECVVHQPNVTKPTFASANVAGFNPVIESVLSKPAKASVSLMGISLVLVFLLCFGFSWRRRDVTEKGPLLPSGGNMGYYKLHTLGPLHSTGDGSQRCLQSSLSFIPQISIHKGAVFKCQVSYIGKDKVVVERVSDKFTILANPEISEIQLQEADDNSGVVTLTIQALHFHPDIITFRWFCQGGELSPVASQALSAPRPDAQGFFSAMSQCKLPRTELERGSTKVWVSVHHVALKRPITRETRGFIKRPHVSEIICSAPSPGQPLTLGCDLTGFYPPDIAVTWVKLRGGEVDDREEEVIDGGEVWGPVLSGPSTYRATATLKKQETKEEKETAGGVVCRVEHCSLVEPIERRWRNIYIAAPSIPPFLTVHWTSKGVAVFSVLLTGGHPKAKVLWAAGGATLTPLVSNQTYVMGEDGLRELKSVCALERSTDQPSQTEGQGQMERQKKRHTLIETEAAVSNPNAVGIRYIDDTNEDNSNVENEMTRHTEEESEEEDNRMEMLHINRVKVRVGPKGVEREPLRVSIEITHPALKLPVYRTWTSTSE</sequence>
<feature type="region of interest" description="Disordered" evidence="2">
    <location>
        <begin position="639"/>
        <end position="662"/>
    </location>
</feature>
<keyword evidence="1" id="KW-0393">Immunoglobulin domain</keyword>
<dbReference type="InterPro" id="IPR050380">
    <property type="entry name" value="Immune_Resp_Modulators"/>
</dbReference>
<dbReference type="AlphaFoldDB" id="A0AAY5K401"/>
<dbReference type="Pfam" id="PF07654">
    <property type="entry name" value="C1-set"/>
    <property type="match status" value="3"/>
</dbReference>
<dbReference type="PROSITE" id="PS50835">
    <property type="entry name" value="IG_LIKE"/>
    <property type="match status" value="3"/>
</dbReference>
<evidence type="ECO:0000259" key="3">
    <source>
        <dbReference type="PROSITE" id="PS50835"/>
    </source>
</evidence>
<accession>A0AAY5K401</accession>
<dbReference type="PANTHER" id="PTHR23411">
    <property type="entry name" value="TAPASIN"/>
    <property type="match status" value="1"/>
</dbReference>
<proteinExistence type="predicted"/>
<evidence type="ECO:0000256" key="1">
    <source>
        <dbReference type="ARBA" id="ARBA00023319"/>
    </source>
</evidence>
<reference evidence="4" key="3">
    <citation type="submission" date="2025-09" db="UniProtKB">
        <authorList>
            <consortium name="Ensembl"/>
        </authorList>
    </citation>
    <scope>IDENTIFICATION</scope>
</reference>
<dbReference type="Ensembl" id="ENSELUT00000089753.1">
    <property type="protein sequence ID" value="ENSELUP00000081142.1"/>
    <property type="gene ID" value="ENSELUG00000022061.3"/>
</dbReference>
<dbReference type="Gene3D" id="2.60.40.10">
    <property type="entry name" value="Immunoglobulins"/>
    <property type="match status" value="4"/>
</dbReference>
<dbReference type="SUPFAM" id="SSF48726">
    <property type="entry name" value="Immunoglobulin"/>
    <property type="match status" value="4"/>
</dbReference>
<protein>
    <recommendedName>
        <fullName evidence="3">Ig-like domain-containing protein</fullName>
    </recommendedName>
</protein>
<evidence type="ECO:0000256" key="2">
    <source>
        <dbReference type="SAM" id="MobiDB-lite"/>
    </source>
</evidence>
<dbReference type="Proteomes" id="UP000265140">
    <property type="component" value="Chromosome 5"/>
</dbReference>
<reference evidence="4" key="2">
    <citation type="submission" date="2025-08" db="UniProtKB">
        <authorList>
            <consortium name="Ensembl"/>
        </authorList>
    </citation>
    <scope>IDENTIFICATION</scope>
</reference>
<evidence type="ECO:0000313" key="5">
    <source>
        <dbReference type="Proteomes" id="UP000265140"/>
    </source>
</evidence>
<dbReference type="InterPro" id="IPR013783">
    <property type="entry name" value="Ig-like_fold"/>
</dbReference>
<dbReference type="GeneTree" id="ENSGT00940000167101"/>
<keyword evidence="5" id="KW-1185">Reference proteome</keyword>
<dbReference type="CDD" id="cd00098">
    <property type="entry name" value="IgC1"/>
    <property type="match status" value="2"/>
</dbReference>
<evidence type="ECO:0000313" key="4">
    <source>
        <dbReference type="Ensembl" id="ENSELUP00000081142.1"/>
    </source>
</evidence>
<name>A0AAY5K401_ESOLU</name>
<reference evidence="4 5" key="1">
    <citation type="submission" date="2020-02" db="EMBL/GenBank/DDBJ databases">
        <title>Esox lucius (northern pike) genome, fEsoLuc1, primary haplotype.</title>
        <authorList>
            <person name="Myers G."/>
            <person name="Karagic N."/>
            <person name="Meyer A."/>
            <person name="Pippel M."/>
            <person name="Reichard M."/>
            <person name="Winkler S."/>
            <person name="Tracey A."/>
            <person name="Sims Y."/>
            <person name="Howe K."/>
            <person name="Rhie A."/>
            <person name="Formenti G."/>
            <person name="Durbin R."/>
            <person name="Fedrigo O."/>
            <person name="Jarvis E.D."/>
        </authorList>
    </citation>
    <scope>NUCLEOTIDE SEQUENCE [LARGE SCALE GENOMIC DNA]</scope>
</reference>
<feature type="domain" description="Ig-like" evidence="3">
    <location>
        <begin position="94"/>
        <end position="188"/>
    </location>
</feature>
<dbReference type="InterPro" id="IPR003597">
    <property type="entry name" value="Ig_C1-set"/>
</dbReference>
<feature type="domain" description="Ig-like" evidence="3">
    <location>
        <begin position="1"/>
        <end position="83"/>
    </location>
</feature>